<dbReference type="EMBL" id="HACG01039338">
    <property type="protein sequence ID" value="CEK86203.1"/>
    <property type="molecule type" value="Transcribed_RNA"/>
</dbReference>
<feature type="non-terminal residue" evidence="2">
    <location>
        <position position="52"/>
    </location>
</feature>
<reference evidence="2" key="1">
    <citation type="submission" date="2014-12" db="EMBL/GenBank/DDBJ databases">
        <title>Insight into the proteome of Arion vulgaris.</title>
        <authorList>
            <person name="Aradska J."/>
            <person name="Bulat T."/>
            <person name="Smidak R."/>
            <person name="Sarate P."/>
            <person name="Gangsoo J."/>
            <person name="Sialana F."/>
            <person name="Bilban M."/>
            <person name="Lubec G."/>
        </authorList>
    </citation>
    <scope>NUCLEOTIDE SEQUENCE</scope>
    <source>
        <tissue evidence="2">Skin</tissue>
    </source>
</reference>
<organism evidence="2">
    <name type="scientific">Arion vulgaris</name>
    <dbReference type="NCBI Taxonomy" id="1028688"/>
    <lineage>
        <taxon>Eukaryota</taxon>
        <taxon>Metazoa</taxon>
        <taxon>Spiralia</taxon>
        <taxon>Lophotrochozoa</taxon>
        <taxon>Mollusca</taxon>
        <taxon>Gastropoda</taxon>
        <taxon>Heterobranchia</taxon>
        <taxon>Euthyneura</taxon>
        <taxon>Panpulmonata</taxon>
        <taxon>Eupulmonata</taxon>
        <taxon>Stylommatophora</taxon>
        <taxon>Helicina</taxon>
        <taxon>Arionoidea</taxon>
        <taxon>Arionidae</taxon>
        <taxon>Arion</taxon>
    </lineage>
</organism>
<dbReference type="AlphaFoldDB" id="A0A0B7AZH8"/>
<feature type="signal peptide" evidence="1">
    <location>
        <begin position="1"/>
        <end position="16"/>
    </location>
</feature>
<feature type="chain" id="PRO_5002111921" evidence="1">
    <location>
        <begin position="17"/>
        <end position="52"/>
    </location>
</feature>
<evidence type="ECO:0000313" key="2">
    <source>
        <dbReference type="EMBL" id="CEK86203.1"/>
    </source>
</evidence>
<proteinExistence type="predicted"/>
<evidence type="ECO:0000256" key="1">
    <source>
        <dbReference type="SAM" id="SignalP"/>
    </source>
</evidence>
<sequence length="52" mass="5838">MLLIISVELLAVLIRAQAPIHETRFQSLVQSQRFFSVIKKKPNPNNSFAATA</sequence>
<protein>
    <submittedName>
        <fullName evidence="2">Uncharacterized protein</fullName>
    </submittedName>
</protein>
<accession>A0A0B7AZH8</accession>
<name>A0A0B7AZH8_9EUPU</name>
<gene>
    <name evidence="2" type="primary">ORF152539</name>
</gene>
<keyword evidence="1" id="KW-0732">Signal</keyword>